<name>A0A381TQC9_9ZZZZ</name>
<accession>A0A381TQC9</accession>
<gene>
    <name evidence="1" type="ORF">METZ01_LOCUS71140</name>
</gene>
<feature type="non-terminal residue" evidence="1">
    <location>
        <position position="203"/>
    </location>
</feature>
<dbReference type="EMBL" id="UINC01004989">
    <property type="protein sequence ID" value="SVA18286.1"/>
    <property type="molecule type" value="Genomic_DNA"/>
</dbReference>
<reference evidence="1" key="1">
    <citation type="submission" date="2018-05" db="EMBL/GenBank/DDBJ databases">
        <authorList>
            <person name="Lanie J.A."/>
            <person name="Ng W.-L."/>
            <person name="Kazmierczak K.M."/>
            <person name="Andrzejewski T.M."/>
            <person name="Davidsen T.M."/>
            <person name="Wayne K.J."/>
            <person name="Tettelin H."/>
            <person name="Glass J.I."/>
            <person name="Rusch D."/>
            <person name="Podicherti R."/>
            <person name="Tsui H.-C.T."/>
            <person name="Winkler M.E."/>
        </authorList>
    </citation>
    <scope>NUCLEOTIDE SEQUENCE</scope>
</reference>
<evidence type="ECO:0008006" key="2">
    <source>
        <dbReference type="Google" id="ProtNLM"/>
    </source>
</evidence>
<dbReference type="InterPro" id="IPR032274">
    <property type="entry name" value="DUF4835"/>
</dbReference>
<proteinExistence type="predicted"/>
<dbReference type="AlphaFoldDB" id="A0A381TQC9"/>
<sequence length="203" mass="23716">MFINISSHDNDFFQATLQIQSSRPIYNSSYNSPVYNFNDKNFTFRYQEFQNLIFNPDVFESNLVSVIAFHIYMIMGIDADTFDLNSGDFFYNQARKILDFSQQNGFKGWAPNDGLQSRYYLIDNVLSPTYKEYRTVLFNYHFKGLDFMTTDLKQSKSGVSKSLMLLDQMNKRRPNSFILRVFFDTKSNEIQDIFSGGPSIPIT</sequence>
<evidence type="ECO:0000313" key="1">
    <source>
        <dbReference type="EMBL" id="SVA18286.1"/>
    </source>
</evidence>
<dbReference type="Pfam" id="PF16119">
    <property type="entry name" value="DUF4835"/>
    <property type="match status" value="1"/>
</dbReference>
<protein>
    <recommendedName>
        <fullName evidence="2">DUF4835 domain-containing protein</fullName>
    </recommendedName>
</protein>
<organism evidence="1">
    <name type="scientific">marine metagenome</name>
    <dbReference type="NCBI Taxonomy" id="408172"/>
    <lineage>
        <taxon>unclassified sequences</taxon>
        <taxon>metagenomes</taxon>
        <taxon>ecological metagenomes</taxon>
    </lineage>
</organism>